<reference evidence="1" key="1">
    <citation type="journal article" date="2013" name="Genetics">
        <title>The draft genome and transcriptome of Panagrellus redivivus are shaped by the harsh demands of a free-living lifestyle.</title>
        <authorList>
            <person name="Srinivasan J."/>
            <person name="Dillman A.R."/>
            <person name="Macchietto M.G."/>
            <person name="Heikkinen L."/>
            <person name="Lakso M."/>
            <person name="Fracchia K.M."/>
            <person name="Antoshechkin I."/>
            <person name="Mortazavi A."/>
            <person name="Wong G."/>
            <person name="Sternberg P.W."/>
        </authorList>
    </citation>
    <scope>NUCLEOTIDE SEQUENCE [LARGE SCALE GENOMIC DNA]</scope>
    <source>
        <strain evidence="1">MT8872</strain>
    </source>
</reference>
<reference evidence="2" key="2">
    <citation type="submission" date="2020-10" db="UniProtKB">
        <authorList>
            <consortium name="WormBaseParasite"/>
        </authorList>
    </citation>
    <scope>IDENTIFICATION</scope>
</reference>
<keyword evidence="1" id="KW-1185">Reference proteome</keyword>
<dbReference type="WBParaSite" id="Pan_g21369.t1">
    <property type="protein sequence ID" value="Pan_g21369.t1"/>
    <property type="gene ID" value="Pan_g21369"/>
</dbReference>
<name>A0A7E4VIK6_PANRE</name>
<dbReference type="Proteomes" id="UP000492821">
    <property type="component" value="Unassembled WGS sequence"/>
</dbReference>
<accession>A0A7E4VIK6</accession>
<sequence>MFRNWLGTAEVRTLSLSYNRNPVGLKAYTAKDKKVLCESLLDTELDDYTKLYPFLFLQKHEFYPLYIKFNSAVNECLDFMRKYKSKGYTSFISVIEYDVMTPNNVYGNHYIIACMKDVKVDSIMDRLTKRLALYKRRTLPCVVLKNYTEESETRLDILFPDIINNLFSDPIMLGKLVKKTRGHDKDFDKQVDDLRAADMAKDLLRSIRRCLNLPAEYQTAIDEHAFKVTSDAFTMLVHCLETLHTAKSLSDIRNMLQNANDQLIIFVSNYYYYLQSVYESGAEITNHNKIYGILHQIYNWIKRQGYKTIDDVFCMVYHGENAYYKTPVIYVTDTNIHSLLSVFKVKRFSSLKLRLVRFTNEADDYLIEFGNGNSQKEPVSLCQYSVTNSPQEETGSTMPYATQCVNQHAGRYNWICMKCEELVKGTSQARLVCACGSRPSPSTNLECFKCALNNGRLQLPGVENETDAQAEVFNACREEDRAEVSIVKRTRELAKAEPVSFLYSFRSVTATDLLTKEDESLKAEIVINLSHYYTIHLNVPKPSTYTVLVIGSSGAGKSPLLNSIYCMQQHKTLENAVQCKIQCLLPVTLEETGEAFDGIHENNVNEHYAGVGQSVTQHPKDYLFSVLHLMPAVAFSEDECKTRVTELFHGFGEGQSSMAAGFRIDFSSVNTIRAFGALLRFLSQQRILPPAVTSLRAPISMTMDIKYTYNTEITEKDEIEPLCE</sequence>
<dbReference type="AlphaFoldDB" id="A0A7E4VIK6"/>
<proteinExistence type="predicted"/>
<evidence type="ECO:0000313" key="1">
    <source>
        <dbReference type="Proteomes" id="UP000492821"/>
    </source>
</evidence>
<organism evidence="1 2">
    <name type="scientific">Panagrellus redivivus</name>
    <name type="common">Microworm</name>
    <dbReference type="NCBI Taxonomy" id="6233"/>
    <lineage>
        <taxon>Eukaryota</taxon>
        <taxon>Metazoa</taxon>
        <taxon>Ecdysozoa</taxon>
        <taxon>Nematoda</taxon>
        <taxon>Chromadorea</taxon>
        <taxon>Rhabditida</taxon>
        <taxon>Tylenchina</taxon>
        <taxon>Panagrolaimomorpha</taxon>
        <taxon>Panagrolaimoidea</taxon>
        <taxon>Panagrolaimidae</taxon>
        <taxon>Panagrellus</taxon>
    </lineage>
</organism>
<protein>
    <submittedName>
        <fullName evidence="2">G domain-containing protein</fullName>
    </submittedName>
</protein>
<evidence type="ECO:0000313" key="2">
    <source>
        <dbReference type="WBParaSite" id="Pan_g21369.t1"/>
    </source>
</evidence>